<keyword evidence="3" id="KW-1185">Reference proteome</keyword>
<sequence length="169" mass="18582">MSLEKFESFGVKMEIEEGEEEQTALVSLTTFQRGHPTLLGAIQITIGVIMLAKVVVMFFIDVDLQIISTLYWGFIFYITAGSMAIATNRKLTRPMVRGTLGTNLLANLGAIAGGILHFYVAFTFPSCHTNNVCFYLGLSEMAMVALCMLEFIVSILVVFFALRALCSSS</sequence>
<name>A0AA47M0B7_MERPO</name>
<feature type="transmembrane region" description="Helical" evidence="1">
    <location>
        <begin position="100"/>
        <end position="122"/>
    </location>
</feature>
<reference evidence="2" key="1">
    <citation type="journal article" date="2023" name="Front. Mar. Sci.">
        <title>A new Merluccius polli reference genome to investigate the effects of global change in West African waters.</title>
        <authorList>
            <person name="Mateo J.L."/>
            <person name="Blanco-Fernandez C."/>
            <person name="Garcia-Vazquez E."/>
            <person name="Machado-Schiaffino G."/>
        </authorList>
    </citation>
    <scope>NUCLEOTIDE SEQUENCE</scope>
    <source>
        <strain evidence="2">C29</strain>
        <tissue evidence="2">Fin</tissue>
    </source>
</reference>
<evidence type="ECO:0000256" key="1">
    <source>
        <dbReference type="SAM" id="Phobius"/>
    </source>
</evidence>
<gene>
    <name evidence="2" type="primary">Ms4a4d</name>
    <name evidence="2" type="ORF">N1851_034071</name>
</gene>
<feature type="transmembrane region" description="Helical" evidence="1">
    <location>
        <begin position="38"/>
        <end position="60"/>
    </location>
</feature>
<feature type="transmembrane region" description="Helical" evidence="1">
    <location>
        <begin position="66"/>
        <end position="88"/>
    </location>
</feature>
<protein>
    <submittedName>
        <fullName evidence="2">Membrane-spanning 4-domains subfamily A member 4D</fullName>
    </submittedName>
</protein>
<evidence type="ECO:0000313" key="3">
    <source>
        <dbReference type="Proteomes" id="UP001174136"/>
    </source>
</evidence>
<comment type="caution">
    <text evidence="2">The sequence shown here is derived from an EMBL/GenBank/DDBJ whole genome shotgun (WGS) entry which is preliminary data.</text>
</comment>
<feature type="transmembrane region" description="Helical" evidence="1">
    <location>
        <begin position="142"/>
        <end position="162"/>
    </location>
</feature>
<evidence type="ECO:0000313" key="2">
    <source>
        <dbReference type="EMBL" id="KAK0131249.1"/>
    </source>
</evidence>
<keyword evidence="1" id="KW-0812">Transmembrane</keyword>
<keyword evidence="1" id="KW-0472">Membrane</keyword>
<keyword evidence="1" id="KW-1133">Transmembrane helix</keyword>
<organism evidence="2 3">
    <name type="scientific">Merluccius polli</name>
    <name type="common">Benguela hake</name>
    <name type="synonym">Merluccius cadenati</name>
    <dbReference type="NCBI Taxonomy" id="89951"/>
    <lineage>
        <taxon>Eukaryota</taxon>
        <taxon>Metazoa</taxon>
        <taxon>Chordata</taxon>
        <taxon>Craniata</taxon>
        <taxon>Vertebrata</taxon>
        <taxon>Euteleostomi</taxon>
        <taxon>Actinopterygii</taxon>
        <taxon>Neopterygii</taxon>
        <taxon>Teleostei</taxon>
        <taxon>Neoteleostei</taxon>
        <taxon>Acanthomorphata</taxon>
        <taxon>Zeiogadaria</taxon>
        <taxon>Gadariae</taxon>
        <taxon>Gadiformes</taxon>
        <taxon>Gadoidei</taxon>
        <taxon>Merlucciidae</taxon>
        <taxon>Merluccius</taxon>
    </lineage>
</organism>
<accession>A0AA47M0B7</accession>
<dbReference type="EMBL" id="JAOPHQ010006556">
    <property type="protein sequence ID" value="KAK0131249.1"/>
    <property type="molecule type" value="Genomic_DNA"/>
</dbReference>
<proteinExistence type="predicted"/>
<dbReference type="Proteomes" id="UP001174136">
    <property type="component" value="Unassembled WGS sequence"/>
</dbReference>
<dbReference type="AlphaFoldDB" id="A0AA47M0B7"/>